<keyword evidence="1" id="KW-0175">Coiled coil</keyword>
<evidence type="ECO:0000313" key="4">
    <source>
        <dbReference type="EMBL" id="XDU63501.1"/>
    </source>
</evidence>
<evidence type="ECO:0000313" key="3">
    <source>
        <dbReference type="EMBL" id="XDU63478.1"/>
    </source>
</evidence>
<dbReference type="KEGG" id="lala:AB8B28_12120"/>
<dbReference type="KEGG" id="lala:AB8B28_12030"/>
<gene>
    <name evidence="4" type="ORF">AB8B28_12030</name>
    <name evidence="3" type="ORF">AB8B28_12120</name>
</gene>
<dbReference type="EMBL" id="CP165648">
    <property type="protein sequence ID" value="XDU63501.1"/>
    <property type="molecule type" value="Genomic_DNA"/>
</dbReference>
<keyword evidence="4" id="KW-0614">Plasmid</keyword>
<name>A0AB39V6Y3_9FUSO</name>
<geneLocation type="plasmid" evidence="4">
    <name>unnamed1</name>
</geneLocation>
<dbReference type="RefSeq" id="WP_369717593.1">
    <property type="nucleotide sequence ID" value="NZ_CP165648.1"/>
</dbReference>
<evidence type="ECO:0000256" key="2">
    <source>
        <dbReference type="SAM" id="MobiDB-lite"/>
    </source>
</evidence>
<feature type="coiled-coil region" evidence="1">
    <location>
        <begin position="77"/>
        <end position="104"/>
    </location>
</feature>
<feature type="region of interest" description="Disordered" evidence="2">
    <location>
        <begin position="1"/>
        <end position="28"/>
    </location>
</feature>
<accession>A0AB39V6Y3</accession>
<sequence>MIDNEKNSDNPISLSKPGKSERKEEPEIVPEIKSRLTEAVPEQEKEKTLREKLKEKIDFNNENVRNLGFICEGIKNLPKLKDSFEKLARKIERAKEMNIQLEAIYNLGEEDFTQEIVELAEELLASKI</sequence>
<organism evidence="4">
    <name type="scientific">Leptotrichia alba</name>
    <dbReference type="NCBI Taxonomy" id="3239304"/>
    <lineage>
        <taxon>Bacteria</taxon>
        <taxon>Fusobacteriati</taxon>
        <taxon>Fusobacteriota</taxon>
        <taxon>Fusobacteriia</taxon>
        <taxon>Fusobacteriales</taxon>
        <taxon>Leptotrichiaceae</taxon>
        <taxon>Leptotrichia</taxon>
    </lineage>
</organism>
<dbReference type="AlphaFoldDB" id="A0AB39V6Y3"/>
<feature type="compositionally biased region" description="Basic and acidic residues" evidence="2">
    <location>
        <begin position="18"/>
        <end position="28"/>
    </location>
</feature>
<reference evidence="4" key="1">
    <citation type="submission" date="2024-07" db="EMBL/GenBank/DDBJ databases">
        <authorList>
            <person name="Li X.-J."/>
            <person name="Wang X."/>
        </authorList>
    </citation>
    <scope>NUCLEOTIDE SEQUENCE</scope>
    <source>
        <strain evidence="4">HSP-536</strain>
        <plasmid evidence="4">unnamed1</plasmid>
    </source>
</reference>
<dbReference type="EMBL" id="CP165648">
    <property type="protein sequence ID" value="XDU63478.1"/>
    <property type="molecule type" value="Genomic_DNA"/>
</dbReference>
<protein>
    <submittedName>
        <fullName evidence="4">Uncharacterized protein</fullName>
    </submittedName>
</protein>
<evidence type="ECO:0000256" key="1">
    <source>
        <dbReference type="SAM" id="Coils"/>
    </source>
</evidence>
<proteinExistence type="predicted"/>